<protein>
    <recommendedName>
        <fullName evidence="5">F-box domain-containing protein</fullName>
    </recommendedName>
</protein>
<comment type="caution">
    <text evidence="3">The sequence shown here is derived from an EMBL/GenBank/DDBJ whole genome shotgun (WGS) entry which is preliminary data.</text>
</comment>
<accession>A0AAV5EW28</accession>
<dbReference type="InterPro" id="IPR001810">
    <property type="entry name" value="F-box_dom"/>
</dbReference>
<dbReference type="InterPro" id="IPR005174">
    <property type="entry name" value="KIB1-4_b-propeller"/>
</dbReference>
<dbReference type="EMBL" id="BQKI01000079">
    <property type="protein sequence ID" value="GJN26734.1"/>
    <property type="molecule type" value="Genomic_DNA"/>
</dbReference>
<dbReference type="Gene3D" id="1.20.1280.50">
    <property type="match status" value="1"/>
</dbReference>
<dbReference type="SUPFAM" id="SSF81383">
    <property type="entry name" value="F-box domain"/>
    <property type="match status" value="1"/>
</dbReference>
<dbReference type="PANTHER" id="PTHR44586">
    <property type="entry name" value="F-BOX DOMAIN CONTAINING PROTEIN, EXPRESSED"/>
    <property type="match status" value="1"/>
</dbReference>
<dbReference type="Pfam" id="PF00646">
    <property type="entry name" value="F-box"/>
    <property type="match status" value="1"/>
</dbReference>
<dbReference type="InterPro" id="IPR036047">
    <property type="entry name" value="F-box-like_dom_sf"/>
</dbReference>
<evidence type="ECO:0008006" key="5">
    <source>
        <dbReference type="Google" id="ProtNLM"/>
    </source>
</evidence>
<reference evidence="3" key="1">
    <citation type="journal article" date="2018" name="DNA Res.">
        <title>Multiple hybrid de novo genome assembly of finger millet, an orphan allotetraploid crop.</title>
        <authorList>
            <person name="Hatakeyama M."/>
            <person name="Aluri S."/>
            <person name="Balachadran M.T."/>
            <person name="Sivarajan S.R."/>
            <person name="Patrignani A."/>
            <person name="Gruter S."/>
            <person name="Poveda L."/>
            <person name="Shimizu-Inatsugi R."/>
            <person name="Baeten J."/>
            <person name="Francoijs K.J."/>
            <person name="Nataraja K.N."/>
            <person name="Reddy Y.A.N."/>
            <person name="Phadnis S."/>
            <person name="Ravikumar R.L."/>
            <person name="Schlapbach R."/>
            <person name="Sreeman S.M."/>
            <person name="Shimizu K.K."/>
        </authorList>
    </citation>
    <scope>NUCLEOTIDE SEQUENCE</scope>
</reference>
<name>A0AAV5EW28_ELECO</name>
<dbReference type="Proteomes" id="UP001054889">
    <property type="component" value="Unassembled WGS sequence"/>
</dbReference>
<organism evidence="3 4">
    <name type="scientific">Eleusine coracana subsp. coracana</name>
    <dbReference type="NCBI Taxonomy" id="191504"/>
    <lineage>
        <taxon>Eukaryota</taxon>
        <taxon>Viridiplantae</taxon>
        <taxon>Streptophyta</taxon>
        <taxon>Embryophyta</taxon>
        <taxon>Tracheophyta</taxon>
        <taxon>Spermatophyta</taxon>
        <taxon>Magnoliopsida</taxon>
        <taxon>Liliopsida</taxon>
        <taxon>Poales</taxon>
        <taxon>Poaceae</taxon>
        <taxon>PACMAD clade</taxon>
        <taxon>Chloridoideae</taxon>
        <taxon>Cynodonteae</taxon>
        <taxon>Eleusininae</taxon>
        <taxon>Eleusine</taxon>
    </lineage>
</organism>
<dbReference type="PANTHER" id="PTHR44586:SF25">
    <property type="entry name" value="(WILD MALAYSIAN BANANA) HYPOTHETICAL PROTEIN"/>
    <property type="match status" value="1"/>
</dbReference>
<keyword evidence="4" id="KW-1185">Reference proteome</keyword>
<dbReference type="AlphaFoldDB" id="A0AAV5EW28"/>
<dbReference type="Pfam" id="PF03478">
    <property type="entry name" value="Beta-prop_KIB1-4"/>
    <property type="match status" value="1"/>
</dbReference>
<evidence type="ECO:0000259" key="2">
    <source>
        <dbReference type="Pfam" id="PF03478"/>
    </source>
</evidence>
<feature type="domain" description="F-box" evidence="1">
    <location>
        <begin position="16"/>
        <end position="49"/>
    </location>
</feature>
<evidence type="ECO:0000259" key="1">
    <source>
        <dbReference type="Pfam" id="PF00646"/>
    </source>
</evidence>
<evidence type="ECO:0000313" key="3">
    <source>
        <dbReference type="EMBL" id="GJN26734.1"/>
    </source>
</evidence>
<evidence type="ECO:0000313" key="4">
    <source>
        <dbReference type="Proteomes" id="UP001054889"/>
    </source>
</evidence>
<reference evidence="3" key="2">
    <citation type="submission" date="2021-12" db="EMBL/GenBank/DDBJ databases">
        <title>Resequencing data analysis of finger millet.</title>
        <authorList>
            <person name="Hatakeyama M."/>
            <person name="Aluri S."/>
            <person name="Balachadran M.T."/>
            <person name="Sivarajan S.R."/>
            <person name="Poveda L."/>
            <person name="Shimizu-Inatsugi R."/>
            <person name="Schlapbach R."/>
            <person name="Sreeman S.M."/>
            <person name="Shimizu K.K."/>
        </authorList>
    </citation>
    <scope>NUCLEOTIDE SEQUENCE</scope>
</reference>
<proteinExistence type="predicted"/>
<feature type="domain" description="KIB1-4 beta-propeller" evidence="2">
    <location>
        <begin position="87"/>
        <end position="247"/>
    </location>
</feature>
<sequence length="252" mass="27567">MAAGSTGSNAAPTPSWSDLPADLLIIVLERLEFPQALVFASVCTAWRYAAAAAGVPRSSVPCFMSWADPAHEGYTARGGLAINCSLYSLLDINKAYEISFPRRCFVACCGASHGWLVMVNELSNLVLYNPFTTAAIDLPPITDFSCVQAVYGDRGSLEHYIFAEAAVQETSYLGIWFYQKAVLSCSPSKGGDYVVMIIHRDSDWLSFVKAGQSKWTPVITSSRGSRDHYVDCAYHYGRFYSITLYGMVDDVG</sequence>
<gene>
    <name evidence="3" type="primary">gb14692</name>
    <name evidence="3" type="ORF">PR202_gb14692</name>
</gene>